<keyword evidence="10" id="KW-1185">Reference proteome</keyword>
<accession>A0A1S8CVK8</accession>
<evidence type="ECO:0000256" key="8">
    <source>
        <dbReference type="NCBIfam" id="TIGR00188"/>
    </source>
</evidence>
<dbReference type="GO" id="GO:0000049">
    <property type="term" value="F:tRNA binding"/>
    <property type="evidence" value="ECO:0007669"/>
    <property type="project" value="UniProtKB-UniRule"/>
</dbReference>
<dbReference type="PANTHER" id="PTHR33992:SF1">
    <property type="entry name" value="RIBONUCLEASE P PROTEIN COMPONENT"/>
    <property type="match status" value="1"/>
</dbReference>
<dbReference type="RefSeq" id="WP_076877721.1">
    <property type="nucleotide sequence ID" value="NZ_MLCN01000014.1"/>
</dbReference>
<dbReference type="Gene3D" id="3.30.230.10">
    <property type="match status" value="1"/>
</dbReference>
<name>A0A1S8CVK8_9GAMM</name>
<evidence type="ECO:0000256" key="6">
    <source>
        <dbReference type="ARBA" id="ARBA00022884"/>
    </source>
</evidence>
<dbReference type="Pfam" id="PF00825">
    <property type="entry name" value="Ribonuclease_P"/>
    <property type="match status" value="1"/>
</dbReference>
<dbReference type="PANTHER" id="PTHR33992">
    <property type="entry name" value="RIBONUCLEASE P PROTEIN COMPONENT"/>
    <property type="match status" value="1"/>
</dbReference>
<dbReference type="GO" id="GO:0001682">
    <property type="term" value="P:tRNA 5'-leader removal"/>
    <property type="evidence" value="ECO:0007669"/>
    <property type="project" value="UniProtKB-UniRule"/>
</dbReference>
<evidence type="ECO:0000313" key="9">
    <source>
        <dbReference type="EMBL" id="ONG40994.1"/>
    </source>
</evidence>
<dbReference type="GO" id="GO:0030677">
    <property type="term" value="C:ribonuclease P complex"/>
    <property type="evidence" value="ECO:0007669"/>
    <property type="project" value="TreeGrafter"/>
</dbReference>
<comment type="function">
    <text evidence="1 7">RNaseP catalyzes the removal of the 5'-leader sequence from pre-tRNA to produce the mature 5'-terminus. It can also cleave other RNA substrates such as 4.5S RNA. The protein component plays an auxiliary but essential role in vivo by binding to the 5'-leader sequence and broadening the substrate specificity of the ribozyme.</text>
</comment>
<dbReference type="InterPro" id="IPR020568">
    <property type="entry name" value="Ribosomal_Su5_D2-typ_SF"/>
</dbReference>
<sequence>MTSFAFQPECRLLTTADFKAVFDHAMYKVHQSGFLVLAIKRNAESSQSRIGIVVAKRKIKRAHERNRFKRLTRESFRLHQQQLPALDIIVMAKQGADHIDNPQLHQELQNAWRMLHTRVKKQQLIQQPISPPVM</sequence>
<comment type="similarity">
    <text evidence="7">Belongs to the RnpA family.</text>
</comment>
<keyword evidence="4 7" id="KW-0255">Endonuclease</keyword>
<keyword evidence="5 7" id="KW-0378">Hydrolase</keyword>
<evidence type="ECO:0000256" key="1">
    <source>
        <dbReference type="ARBA" id="ARBA00002663"/>
    </source>
</evidence>
<dbReference type="Proteomes" id="UP000192132">
    <property type="component" value="Unassembled WGS sequence"/>
</dbReference>
<dbReference type="GO" id="GO:0004526">
    <property type="term" value="F:ribonuclease P activity"/>
    <property type="evidence" value="ECO:0007669"/>
    <property type="project" value="UniProtKB-UniRule"/>
</dbReference>
<dbReference type="EMBL" id="MLCN01000014">
    <property type="protein sequence ID" value="ONG40994.1"/>
    <property type="molecule type" value="Genomic_DNA"/>
</dbReference>
<evidence type="ECO:0000256" key="2">
    <source>
        <dbReference type="ARBA" id="ARBA00022694"/>
    </source>
</evidence>
<comment type="catalytic activity">
    <reaction evidence="7">
        <text>Endonucleolytic cleavage of RNA, removing 5'-extranucleotides from tRNA precursor.</text>
        <dbReference type="EC" id="3.1.26.5"/>
    </reaction>
</comment>
<keyword evidence="3 7" id="KW-0540">Nuclease</keyword>
<dbReference type="OrthoDB" id="9796422at2"/>
<protein>
    <recommendedName>
        <fullName evidence="7 8">Ribonuclease P protein component</fullName>
        <shortName evidence="7">RNase P protein</shortName>
        <shortName evidence="7">RNaseP protein</shortName>
        <ecNumber evidence="7 8">3.1.26.5</ecNumber>
    </recommendedName>
    <alternativeName>
        <fullName evidence="7">Protein C5</fullName>
    </alternativeName>
</protein>
<dbReference type="InterPro" id="IPR000100">
    <property type="entry name" value="RNase_P"/>
</dbReference>
<keyword evidence="6 7" id="KW-0694">RNA-binding</keyword>
<evidence type="ECO:0000256" key="4">
    <source>
        <dbReference type="ARBA" id="ARBA00022759"/>
    </source>
</evidence>
<dbReference type="SUPFAM" id="SSF54211">
    <property type="entry name" value="Ribosomal protein S5 domain 2-like"/>
    <property type="match status" value="1"/>
</dbReference>
<dbReference type="STRING" id="1907941.BKE30_06055"/>
<evidence type="ECO:0000256" key="3">
    <source>
        <dbReference type="ARBA" id="ARBA00022722"/>
    </source>
</evidence>
<dbReference type="InterPro" id="IPR014721">
    <property type="entry name" value="Ribsml_uS5_D2-typ_fold_subgr"/>
</dbReference>
<evidence type="ECO:0000256" key="7">
    <source>
        <dbReference type="HAMAP-Rule" id="MF_00227"/>
    </source>
</evidence>
<gene>
    <name evidence="7" type="primary">rnpA</name>
    <name evidence="9" type="ORF">BKE30_06055</name>
</gene>
<dbReference type="AlphaFoldDB" id="A0A1S8CVK8"/>
<dbReference type="InterPro" id="IPR020539">
    <property type="entry name" value="RNase_P_CS"/>
</dbReference>
<dbReference type="EC" id="3.1.26.5" evidence="7 8"/>
<organism evidence="9 10">
    <name type="scientific">Alkanindiges hydrocarboniclasticus</name>
    <dbReference type="NCBI Taxonomy" id="1907941"/>
    <lineage>
        <taxon>Bacteria</taxon>
        <taxon>Pseudomonadati</taxon>
        <taxon>Pseudomonadota</taxon>
        <taxon>Gammaproteobacteria</taxon>
        <taxon>Moraxellales</taxon>
        <taxon>Moraxellaceae</taxon>
        <taxon>Alkanindiges</taxon>
    </lineage>
</organism>
<proteinExistence type="inferred from homology"/>
<evidence type="ECO:0000256" key="5">
    <source>
        <dbReference type="ARBA" id="ARBA00022801"/>
    </source>
</evidence>
<keyword evidence="2 7" id="KW-0819">tRNA processing</keyword>
<comment type="subunit">
    <text evidence="7">Consists of a catalytic RNA component (M1 or rnpB) and a protein subunit.</text>
</comment>
<dbReference type="PROSITE" id="PS00648">
    <property type="entry name" value="RIBONUCLEASE_P"/>
    <property type="match status" value="1"/>
</dbReference>
<evidence type="ECO:0000313" key="10">
    <source>
        <dbReference type="Proteomes" id="UP000192132"/>
    </source>
</evidence>
<dbReference type="GO" id="GO:0042781">
    <property type="term" value="F:3'-tRNA processing endoribonuclease activity"/>
    <property type="evidence" value="ECO:0007669"/>
    <property type="project" value="TreeGrafter"/>
</dbReference>
<dbReference type="NCBIfam" id="TIGR00188">
    <property type="entry name" value="rnpA"/>
    <property type="match status" value="1"/>
</dbReference>
<comment type="caution">
    <text evidence="9">The sequence shown here is derived from an EMBL/GenBank/DDBJ whole genome shotgun (WGS) entry which is preliminary data.</text>
</comment>
<reference evidence="9 10" key="1">
    <citation type="submission" date="2016-10" db="EMBL/GenBank/DDBJ databases">
        <title>Draft Genome sequence of Alkanindiges sp. strain H1.</title>
        <authorList>
            <person name="Subhash Y."/>
            <person name="Lee S."/>
        </authorList>
    </citation>
    <scope>NUCLEOTIDE SEQUENCE [LARGE SCALE GENOMIC DNA]</scope>
    <source>
        <strain evidence="9 10">H1</strain>
    </source>
</reference>
<dbReference type="HAMAP" id="MF_00227">
    <property type="entry name" value="RNase_P"/>
    <property type="match status" value="1"/>
</dbReference>